<protein>
    <recommendedName>
        <fullName evidence="6">BHLH domain-containing protein</fullName>
    </recommendedName>
</protein>
<evidence type="ECO:0000313" key="8">
    <source>
        <dbReference type="Proteomes" id="UP001058974"/>
    </source>
</evidence>
<dbReference type="SUPFAM" id="SSF47459">
    <property type="entry name" value="HLH, helix-loop-helix DNA-binding domain"/>
    <property type="match status" value="1"/>
</dbReference>
<keyword evidence="3" id="KW-0804">Transcription</keyword>
<sequence>MVPHECLNQPVEISPISKVKSQGYNKTLSFHYGNGEEDKEESAKEPQKEMYHAKNLITERNRRNRIKKGLFILRSLVPNITKMDRAAILDDAIEYIKELQRQKIELQEKVDVLDVEDCKKNTLQMSVQGDKEQPLSELNQSSSYSIRKTEMELQVEVNHVGETSLMIKLCCEMKRGNSPGYSLDKTQRVFDTANKLMIDKAVKKFGKMVA</sequence>
<dbReference type="Pfam" id="PF00010">
    <property type="entry name" value="HLH"/>
    <property type="match status" value="1"/>
</dbReference>
<accession>A0A9D5AUW5</accession>
<dbReference type="PANTHER" id="PTHR31945:SF63">
    <property type="entry name" value="TRANSCRIPTION FACTOR BHLH90"/>
    <property type="match status" value="1"/>
</dbReference>
<keyword evidence="8" id="KW-1185">Reference proteome</keyword>
<evidence type="ECO:0000256" key="2">
    <source>
        <dbReference type="ARBA" id="ARBA00023015"/>
    </source>
</evidence>
<organism evidence="7 8">
    <name type="scientific">Pisum sativum</name>
    <name type="common">Garden pea</name>
    <name type="synonym">Lathyrus oleraceus</name>
    <dbReference type="NCBI Taxonomy" id="3888"/>
    <lineage>
        <taxon>Eukaryota</taxon>
        <taxon>Viridiplantae</taxon>
        <taxon>Streptophyta</taxon>
        <taxon>Embryophyta</taxon>
        <taxon>Tracheophyta</taxon>
        <taxon>Spermatophyta</taxon>
        <taxon>Magnoliopsida</taxon>
        <taxon>eudicotyledons</taxon>
        <taxon>Gunneridae</taxon>
        <taxon>Pentapetalae</taxon>
        <taxon>rosids</taxon>
        <taxon>fabids</taxon>
        <taxon>Fabales</taxon>
        <taxon>Fabaceae</taxon>
        <taxon>Papilionoideae</taxon>
        <taxon>50 kb inversion clade</taxon>
        <taxon>NPAAA clade</taxon>
        <taxon>Hologalegina</taxon>
        <taxon>IRL clade</taxon>
        <taxon>Fabeae</taxon>
        <taxon>Lathyrus</taxon>
    </lineage>
</organism>
<evidence type="ECO:0000256" key="1">
    <source>
        <dbReference type="ARBA" id="ARBA00004123"/>
    </source>
</evidence>
<name>A0A9D5AUW5_PEA</name>
<evidence type="ECO:0000256" key="4">
    <source>
        <dbReference type="ARBA" id="ARBA00023242"/>
    </source>
</evidence>
<gene>
    <name evidence="7" type="ORF">KIW84_043690</name>
</gene>
<dbReference type="PANTHER" id="PTHR31945">
    <property type="entry name" value="TRANSCRIPTION FACTOR SCREAM2-RELATED"/>
    <property type="match status" value="1"/>
</dbReference>
<proteinExistence type="predicted"/>
<dbReference type="InterPro" id="IPR036638">
    <property type="entry name" value="HLH_DNA-bd_sf"/>
</dbReference>
<dbReference type="Gene3D" id="4.10.280.10">
    <property type="entry name" value="Helix-loop-helix DNA-binding domain"/>
    <property type="match status" value="1"/>
</dbReference>
<dbReference type="PROSITE" id="PS50888">
    <property type="entry name" value="BHLH"/>
    <property type="match status" value="1"/>
</dbReference>
<feature type="domain" description="BHLH" evidence="6">
    <location>
        <begin position="50"/>
        <end position="99"/>
    </location>
</feature>
<evidence type="ECO:0000256" key="5">
    <source>
        <dbReference type="SAM" id="Coils"/>
    </source>
</evidence>
<keyword evidence="4" id="KW-0539">Nucleus</keyword>
<dbReference type="Proteomes" id="UP001058974">
    <property type="component" value="Chromosome 4"/>
</dbReference>
<keyword evidence="2" id="KW-0805">Transcription regulation</keyword>
<dbReference type="GO" id="GO:0003700">
    <property type="term" value="F:DNA-binding transcription factor activity"/>
    <property type="evidence" value="ECO:0007669"/>
    <property type="project" value="TreeGrafter"/>
</dbReference>
<dbReference type="GO" id="GO:0043565">
    <property type="term" value="F:sequence-specific DNA binding"/>
    <property type="evidence" value="ECO:0007669"/>
    <property type="project" value="TreeGrafter"/>
</dbReference>
<comment type="subcellular location">
    <subcellularLocation>
        <location evidence="1">Nucleus</location>
    </subcellularLocation>
</comment>
<keyword evidence="5" id="KW-0175">Coiled coil</keyword>
<reference evidence="7 8" key="1">
    <citation type="journal article" date="2022" name="Nat. Genet.">
        <title>Improved pea reference genome and pan-genome highlight genomic features and evolutionary characteristics.</title>
        <authorList>
            <person name="Yang T."/>
            <person name="Liu R."/>
            <person name="Luo Y."/>
            <person name="Hu S."/>
            <person name="Wang D."/>
            <person name="Wang C."/>
            <person name="Pandey M.K."/>
            <person name="Ge S."/>
            <person name="Xu Q."/>
            <person name="Li N."/>
            <person name="Li G."/>
            <person name="Huang Y."/>
            <person name="Saxena R.K."/>
            <person name="Ji Y."/>
            <person name="Li M."/>
            <person name="Yan X."/>
            <person name="He Y."/>
            <person name="Liu Y."/>
            <person name="Wang X."/>
            <person name="Xiang C."/>
            <person name="Varshney R.K."/>
            <person name="Ding H."/>
            <person name="Gao S."/>
            <person name="Zong X."/>
        </authorList>
    </citation>
    <scope>NUCLEOTIDE SEQUENCE [LARGE SCALE GENOMIC DNA]</scope>
    <source>
        <strain evidence="7 8">cv. Zhongwan 6</strain>
    </source>
</reference>
<dbReference type="InterPro" id="IPR011598">
    <property type="entry name" value="bHLH_dom"/>
</dbReference>
<dbReference type="InterPro" id="IPR051358">
    <property type="entry name" value="TF_AMS/ICE1/BHLH6-like"/>
</dbReference>
<dbReference type="Gramene" id="Psat04G0369000-T4">
    <property type="protein sequence ID" value="KAI5419619.1"/>
    <property type="gene ID" value="KIW84_043690"/>
</dbReference>
<dbReference type="EMBL" id="JAMSHJ010000004">
    <property type="protein sequence ID" value="KAI5419619.1"/>
    <property type="molecule type" value="Genomic_DNA"/>
</dbReference>
<dbReference type="GO" id="GO:0046983">
    <property type="term" value="F:protein dimerization activity"/>
    <property type="evidence" value="ECO:0007669"/>
    <property type="project" value="InterPro"/>
</dbReference>
<dbReference type="AlphaFoldDB" id="A0A9D5AUW5"/>
<comment type="caution">
    <text evidence="7">The sequence shown here is derived from an EMBL/GenBank/DDBJ whole genome shotgun (WGS) entry which is preliminary data.</text>
</comment>
<dbReference type="GO" id="GO:0005634">
    <property type="term" value="C:nucleus"/>
    <property type="evidence" value="ECO:0007669"/>
    <property type="project" value="UniProtKB-SubCell"/>
</dbReference>
<evidence type="ECO:0000259" key="6">
    <source>
        <dbReference type="PROSITE" id="PS50888"/>
    </source>
</evidence>
<feature type="coiled-coil region" evidence="5">
    <location>
        <begin position="89"/>
        <end position="116"/>
    </location>
</feature>
<evidence type="ECO:0000256" key="3">
    <source>
        <dbReference type="ARBA" id="ARBA00023163"/>
    </source>
</evidence>
<dbReference type="SMART" id="SM00353">
    <property type="entry name" value="HLH"/>
    <property type="match status" value="1"/>
</dbReference>
<evidence type="ECO:0000313" key="7">
    <source>
        <dbReference type="EMBL" id="KAI5419619.1"/>
    </source>
</evidence>